<dbReference type="InterPro" id="IPR005325">
    <property type="entry name" value="DUF308_memb"/>
</dbReference>
<keyword evidence="1" id="KW-0472">Membrane</keyword>
<feature type="transmembrane region" description="Helical" evidence="1">
    <location>
        <begin position="36"/>
        <end position="56"/>
    </location>
</feature>
<accession>A0A1E5GAA9</accession>
<dbReference type="Proteomes" id="UP000094068">
    <property type="component" value="Unassembled WGS sequence"/>
</dbReference>
<dbReference type="OrthoDB" id="2456403at2"/>
<dbReference type="Pfam" id="PF03729">
    <property type="entry name" value="DUF308"/>
    <property type="match status" value="1"/>
</dbReference>
<feature type="transmembrane region" description="Helical" evidence="1">
    <location>
        <begin position="12"/>
        <end position="30"/>
    </location>
</feature>
<dbReference type="PANTHER" id="PTHR34989:SF1">
    <property type="entry name" value="PROTEIN HDED"/>
    <property type="match status" value="1"/>
</dbReference>
<feature type="transmembrane region" description="Helical" evidence="1">
    <location>
        <begin position="68"/>
        <end position="86"/>
    </location>
</feature>
<keyword evidence="1" id="KW-0812">Transmembrane</keyword>
<dbReference type="PANTHER" id="PTHR34989">
    <property type="entry name" value="PROTEIN HDED"/>
    <property type="match status" value="1"/>
</dbReference>
<evidence type="ECO:0000313" key="2">
    <source>
        <dbReference type="EMBL" id="OEG09535.1"/>
    </source>
</evidence>
<organism evidence="2 3">
    <name type="scientific">Enterococcus ureasiticus</name>
    <dbReference type="NCBI Taxonomy" id="903984"/>
    <lineage>
        <taxon>Bacteria</taxon>
        <taxon>Bacillati</taxon>
        <taxon>Bacillota</taxon>
        <taxon>Bacilli</taxon>
        <taxon>Lactobacillales</taxon>
        <taxon>Enterococcaceae</taxon>
        <taxon>Enterococcus</taxon>
    </lineage>
</organism>
<dbReference type="InterPro" id="IPR052712">
    <property type="entry name" value="Acid_resist_chaperone_HdeD"/>
</dbReference>
<dbReference type="GO" id="GO:0005886">
    <property type="term" value="C:plasma membrane"/>
    <property type="evidence" value="ECO:0007669"/>
    <property type="project" value="TreeGrafter"/>
</dbReference>
<gene>
    <name evidence="2" type="ORF">BCR21_14380</name>
</gene>
<dbReference type="AlphaFoldDB" id="A0A1E5GAA9"/>
<keyword evidence="1" id="KW-1133">Transmembrane helix</keyword>
<sequence length="173" mass="19340">MNVMTTERKFKGKYFIIGLLFTWAAIIAFQNPADDIAALVMFASVLAIVKGSLGFFDRNKDTDIKNKPAHMLISIIDLLIGIFFLFHLALGMIVSPFIFAIWFICDSVGHLINQDVAKKISESYYRFSLVINILGVIIGVMLFFNPLVSALTLAFLIGFYLLLTGINYLIAAF</sequence>
<dbReference type="EMBL" id="MIJZ01000016">
    <property type="protein sequence ID" value="OEG09535.1"/>
    <property type="molecule type" value="Genomic_DNA"/>
</dbReference>
<keyword evidence="3" id="KW-1185">Reference proteome</keyword>
<evidence type="ECO:0008006" key="4">
    <source>
        <dbReference type="Google" id="ProtNLM"/>
    </source>
</evidence>
<name>A0A1E5GAA9_9ENTE</name>
<protein>
    <recommendedName>
        <fullName evidence="4">DUF308 domain-containing protein</fullName>
    </recommendedName>
</protein>
<dbReference type="STRING" id="903984.BCR21_14380"/>
<comment type="caution">
    <text evidence="2">The sequence shown here is derived from an EMBL/GenBank/DDBJ whole genome shotgun (WGS) entry which is preliminary data.</text>
</comment>
<evidence type="ECO:0000256" key="1">
    <source>
        <dbReference type="SAM" id="Phobius"/>
    </source>
</evidence>
<reference evidence="3" key="1">
    <citation type="submission" date="2016-09" db="EMBL/GenBank/DDBJ databases">
        <authorList>
            <person name="Gulvik C.A."/>
        </authorList>
    </citation>
    <scope>NUCLEOTIDE SEQUENCE [LARGE SCALE GENOMIC DNA]</scope>
    <source>
        <strain evidence="3">DSM 23328</strain>
    </source>
</reference>
<proteinExistence type="predicted"/>
<feature type="transmembrane region" description="Helical" evidence="1">
    <location>
        <begin position="124"/>
        <end position="144"/>
    </location>
</feature>
<evidence type="ECO:0000313" key="3">
    <source>
        <dbReference type="Proteomes" id="UP000094068"/>
    </source>
</evidence>
<feature type="transmembrane region" description="Helical" evidence="1">
    <location>
        <begin position="92"/>
        <end position="112"/>
    </location>
</feature>
<feature type="transmembrane region" description="Helical" evidence="1">
    <location>
        <begin position="150"/>
        <end position="170"/>
    </location>
</feature>